<dbReference type="RefSeq" id="WP_089749852.1">
    <property type="nucleotide sequence ID" value="NZ_FOOG01000002.1"/>
</dbReference>
<dbReference type="EMBL" id="FOOG01000002">
    <property type="protein sequence ID" value="SFF59127.1"/>
    <property type="molecule type" value="Genomic_DNA"/>
</dbReference>
<feature type="transmembrane region" description="Helical" evidence="1">
    <location>
        <begin position="36"/>
        <end position="54"/>
    </location>
</feature>
<keyword evidence="3" id="KW-1185">Reference proteome</keyword>
<organism evidence="2 3">
    <name type="scientific">Halobacillus alkaliphilus</name>
    <dbReference type="NCBI Taxonomy" id="396056"/>
    <lineage>
        <taxon>Bacteria</taxon>
        <taxon>Bacillati</taxon>
        <taxon>Bacillota</taxon>
        <taxon>Bacilli</taxon>
        <taxon>Bacillales</taxon>
        <taxon>Bacillaceae</taxon>
        <taxon>Halobacillus</taxon>
    </lineage>
</organism>
<sequence>MSDFHLFVLVALLLTVISSLRLTGKWCHFLSHSQRMVMSMFSGTTIGLTVGLMANSIFPGSFYSSSLLGFFGGATLAAVSAGKLGTVSLMEGLTAGLMGGMMGAMLGEMVAYTEAVIFLKLLITLSISSLLLYPVFFHASLRENSVPSKKWLIKPFLVFLAALFFLLGGSLLDSAPASEHPTHQTH</sequence>
<proteinExistence type="predicted"/>
<evidence type="ECO:0000313" key="3">
    <source>
        <dbReference type="Proteomes" id="UP000198897"/>
    </source>
</evidence>
<keyword evidence="1" id="KW-0812">Transmembrane</keyword>
<reference evidence="3" key="1">
    <citation type="submission" date="2016-10" db="EMBL/GenBank/DDBJ databases">
        <authorList>
            <person name="Varghese N."/>
            <person name="Submissions S."/>
        </authorList>
    </citation>
    <scope>NUCLEOTIDE SEQUENCE [LARGE SCALE GENOMIC DNA]</scope>
    <source>
        <strain evidence="3">FP5</strain>
    </source>
</reference>
<feature type="transmembrane region" description="Helical" evidence="1">
    <location>
        <begin position="117"/>
        <end position="139"/>
    </location>
</feature>
<keyword evidence="1" id="KW-0472">Membrane</keyword>
<dbReference type="AlphaFoldDB" id="A0A1I2K1Q8"/>
<accession>A0A1I2K1Q8</accession>
<gene>
    <name evidence="2" type="ORF">SAMN05216353_102232</name>
</gene>
<dbReference type="Proteomes" id="UP000198897">
    <property type="component" value="Unassembled WGS sequence"/>
</dbReference>
<protein>
    <submittedName>
        <fullName evidence="2">Uncharacterized protein</fullName>
    </submittedName>
</protein>
<feature type="transmembrane region" description="Helical" evidence="1">
    <location>
        <begin position="93"/>
        <end position="111"/>
    </location>
</feature>
<feature type="transmembrane region" description="Helical" evidence="1">
    <location>
        <begin position="6"/>
        <end position="24"/>
    </location>
</feature>
<name>A0A1I2K1Q8_9BACI</name>
<keyword evidence="1" id="KW-1133">Transmembrane helix</keyword>
<evidence type="ECO:0000313" key="2">
    <source>
        <dbReference type="EMBL" id="SFF59127.1"/>
    </source>
</evidence>
<evidence type="ECO:0000256" key="1">
    <source>
        <dbReference type="SAM" id="Phobius"/>
    </source>
</evidence>
<feature type="transmembrane region" description="Helical" evidence="1">
    <location>
        <begin position="151"/>
        <end position="172"/>
    </location>
</feature>
<dbReference type="OrthoDB" id="2971784at2"/>
<feature type="transmembrane region" description="Helical" evidence="1">
    <location>
        <begin position="60"/>
        <end position="81"/>
    </location>
</feature>